<dbReference type="RefSeq" id="WP_320502652.1">
    <property type="nucleotide sequence ID" value="NZ_JAXCLX010000004.1"/>
</dbReference>
<dbReference type="InterPro" id="IPR050229">
    <property type="entry name" value="GlpE_sulfurtransferase"/>
</dbReference>
<dbReference type="Proteomes" id="UP001271769">
    <property type="component" value="Unassembled WGS sequence"/>
</dbReference>
<evidence type="ECO:0000313" key="2">
    <source>
        <dbReference type="EMBL" id="MDY0874179.1"/>
    </source>
</evidence>
<dbReference type="PANTHER" id="PTHR43031">
    <property type="entry name" value="FAD-DEPENDENT OXIDOREDUCTASE"/>
    <property type="match status" value="1"/>
</dbReference>
<dbReference type="InterPro" id="IPR001763">
    <property type="entry name" value="Rhodanese-like_dom"/>
</dbReference>
<dbReference type="PANTHER" id="PTHR43031:SF17">
    <property type="entry name" value="SULFURTRANSFERASE YTWF-RELATED"/>
    <property type="match status" value="1"/>
</dbReference>
<organism evidence="2 3">
    <name type="scientific">Dongia rigui</name>
    <dbReference type="NCBI Taxonomy" id="940149"/>
    <lineage>
        <taxon>Bacteria</taxon>
        <taxon>Pseudomonadati</taxon>
        <taxon>Pseudomonadota</taxon>
        <taxon>Alphaproteobacteria</taxon>
        <taxon>Rhodospirillales</taxon>
        <taxon>Dongiaceae</taxon>
        <taxon>Dongia</taxon>
    </lineage>
</organism>
<dbReference type="SUPFAM" id="SSF52821">
    <property type="entry name" value="Rhodanese/Cell cycle control phosphatase"/>
    <property type="match status" value="1"/>
</dbReference>
<name>A0ABU5E3W3_9PROT</name>
<reference evidence="2 3" key="1">
    <citation type="journal article" date="2013" name="Antonie Van Leeuwenhoek">
        <title>Dongia rigui sp. nov., isolated from freshwater of a large wetland in Korea.</title>
        <authorList>
            <person name="Baik K.S."/>
            <person name="Hwang Y.M."/>
            <person name="Choi J.S."/>
            <person name="Kwon J."/>
            <person name="Seong C.N."/>
        </authorList>
    </citation>
    <scope>NUCLEOTIDE SEQUENCE [LARGE SCALE GENOMIC DNA]</scope>
    <source>
        <strain evidence="2 3">04SU4-P</strain>
    </source>
</reference>
<feature type="domain" description="Rhodanese" evidence="1">
    <location>
        <begin position="25"/>
        <end position="113"/>
    </location>
</feature>
<keyword evidence="3" id="KW-1185">Reference proteome</keyword>
<gene>
    <name evidence="2" type="ORF">SMD31_19720</name>
</gene>
<protein>
    <submittedName>
        <fullName evidence="2">Rhodanese-like domain-containing protein</fullName>
    </submittedName>
</protein>
<dbReference type="Gene3D" id="3.40.250.10">
    <property type="entry name" value="Rhodanese-like domain"/>
    <property type="match status" value="1"/>
</dbReference>
<comment type="caution">
    <text evidence="2">The sequence shown here is derived from an EMBL/GenBank/DDBJ whole genome shotgun (WGS) entry which is preliminary data.</text>
</comment>
<accession>A0ABU5E3W3</accession>
<dbReference type="PROSITE" id="PS50206">
    <property type="entry name" value="RHODANESE_3"/>
    <property type="match status" value="1"/>
</dbReference>
<sequence>MISDPMGQGNGIEIEAAGLRDMIAADADIQLIDVREPWEVDICRISDSRSIPLGDLQQRASELSTDKTMVMICHHGTRSYRATMWLRQNGFDKALNLAGGIDAWAREIEPGMPRY</sequence>
<evidence type="ECO:0000313" key="3">
    <source>
        <dbReference type="Proteomes" id="UP001271769"/>
    </source>
</evidence>
<dbReference type="InterPro" id="IPR036873">
    <property type="entry name" value="Rhodanese-like_dom_sf"/>
</dbReference>
<proteinExistence type="predicted"/>
<dbReference type="SMART" id="SM00450">
    <property type="entry name" value="RHOD"/>
    <property type="match status" value="1"/>
</dbReference>
<dbReference type="Pfam" id="PF00581">
    <property type="entry name" value="Rhodanese"/>
    <property type="match status" value="1"/>
</dbReference>
<evidence type="ECO:0000259" key="1">
    <source>
        <dbReference type="PROSITE" id="PS50206"/>
    </source>
</evidence>
<dbReference type="EMBL" id="JAXCLX010000004">
    <property type="protein sequence ID" value="MDY0874179.1"/>
    <property type="molecule type" value="Genomic_DNA"/>
</dbReference>